<gene>
    <name evidence="1" type="ORF">RCL2_003025100</name>
</gene>
<proteinExistence type="predicted"/>
<comment type="caution">
    <text evidence="1">The sequence shown here is derived from an EMBL/GenBank/DDBJ whole genome shotgun (WGS) entry which is preliminary data.</text>
</comment>
<protein>
    <submittedName>
        <fullName evidence="1">Uncharacterized protein</fullName>
    </submittedName>
</protein>
<accession>A0A8H3MAU3</accession>
<reference evidence="1" key="1">
    <citation type="submission" date="2019-10" db="EMBL/GenBank/DDBJ databases">
        <title>Conservation and host-specific expression of non-tandemly repeated heterogenous ribosome RNA gene in arbuscular mycorrhizal fungi.</title>
        <authorList>
            <person name="Maeda T."/>
            <person name="Kobayashi Y."/>
            <person name="Nakagawa T."/>
            <person name="Ezawa T."/>
            <person name="Yamaguchi K."/>
            <person name="Bino T."/>
            <person name="Nishimoto Y."/>
            <person name="Shigenobu S."/>
            <person name="Kawaguchi M."/>
        </authorList>
    </citation>
    <scope>NUCLEOTIDE SEQUENCE</scope>
    <source>
        <strain evidence="1">HR1</strain>
    </source>
</reference>
<evidence type="ECO:0000313" key="2">
    <source>
        <dbReference type="Proteomes" id="UP000615446"/>
    </source>
</evidence>
<dbReference type="AlphaFoldDB" id="A0A8H3MAU3"/>
<sequence length="86" mass="10311">MEVASGFVLPIREAIMMFHVVHYKLWEFNVNFVFFLLITLEKYWGYIDFLSKEVPPWQSLGFFRYKNQNLAPIVYFGTFHVVKAKL</sequence>
<evidence type="ECO:0000313" key="1">
    <source>
        <dbReference type="EMBL" id="GET03948.1"/>
    </source>
</evidence>
<dbReference type="Proteomes" id="UP000615446">
    <property type="component" value="Unassembled WGS sequence"/>
</dbReference>
<organism evidence="1 2">
    <name type="scientific">Rhizophagus clarus</name>
    <dbReference type="NCBI Taxonomy" id="94130"/>
    <lineage>
        <taxon>Eukaryota</taxon>
        <taxon>Fungi</taxon>
        <taxon>Fungi incertae sedis</taxon>
        <taxon>Mucoromycota</taxon>
        <taxon>Glomeromycotina</taxon>
        <taxon>Glomeromycetes</taxon>
        <taxon>Glomerales</taxon>
        <taxon>Glomeraceae</taxon>
        <taxon>Rhizophagus</taxon>
    </lineage>
</organism>
<name>A0A8H3MAU3_9GLOM</name>
<dbReference type="EMBL" id="BLAL01000338">
    <property type="protein sequence ID" value="GET03948.1"/>
    <property type="molecule type" value="Genomic_DNA"/>
</dbReference>